<feature type="domain" description="AB hydrolase-1" evidence="2">
    <location>
        <begin position="32"/>
        <end position="273"/>
    </location>
</feature>
<dbReference type="InterPro" id="IPR000639">
    <property type="entry name" value="Epox_hydrolase-like"/>
</dbReference>
<dbReference type="EMBL" id="AB070455">
    <property type="protein sequence ID" value="BAC00799.1"/>
    <property type="molecule type" value="Genomic_DNA"/>
</dbReference>
<gene>
    <name evidence="3" type="primary">orf1</name>
</gene>
<proteinExistence type="predicted"/>
<dbReference type="AlphaFoldDB" id="Q8L184"/>
<evidence type="ECO:0000259" key="2">
    <source>
        <dbReference type="Pfam" id="PF12697"/>
    </source>
</evidence>
<dbReference type="GO" id="GO:0016787">
    <property type="term" value="F:hydrolase activity"/>
    <property type="evidence" value="ECO:0007669"/>
    <property type="project" value="UniProtKB-KW"/>
</dbReference>
<dbReference type="PANTHER" id="PTHR43798:SF31">
    <property type="entry name" value="AB HYDROLASE SUPERFAMILY PROTEIN YCLE"/>
    <property type="match status" value="1"/>
</dbReference>
<dbReference type="InterPro" id="IPR050266">
    <property type="entry name" value="AB_hydrolase_sf"/>
</dbReference>
<dbReference type="ESTHER" id="rhosp-ORF1">
    <property type="family name" value="Carbon-carbon_bond_hydrolase"/>
</dbReference>
<dbReference type="Pfam" id="PF12697">
    <property type="entry name" value="Abhydrolase_6"/>
    <property type="match status" value="1"/>
</dbReference>
<dbReference type="InterPro" id="IPR000073">
    <property type="entry name" value="AB_hydrolase_1"/>
</dbReference>
<dbReference type="SUPFAM" id="SSF53474">
    <property type="entry name" value="alpha/beta-Hydrolases"/>
    <property type="match status" value="1"/>
</dbReference>
<evidence type="ECO:0000313" key="3">
    <source>
        <dbReference type="EMBL" id="BAC00799.1"/>
    </source>
</evidence>
<name>Q8L184_9NOCA</name>
<accession>Q8L184</accession>
<dbReference type="GO" id="GO:0016020">
    <property type="term" value="C:membrane"/>
    <property type="evidence" value="ECO:0007669"/>
    <property type="project" value="TreeGrafter"/>
</dbReference>
<keyword evidence="1 3" id="KW-0378">Hydrolase</keyword>
<dbReference type="PRINTS" id="PR00111">
    <property type="entry name" value="ABHYDROLASE"/>
</dbReference>
<evidence type="ECO:0000256" key="1">
    <source>
        <dbReference type="ARBA" id="ARBA00022801"/>
    </source>
</evidence>
<sequence>MTTVDTSQDIGKFADLPSGRVHYVESGSGHPVVLLHGSGPGATGSTNFSPNTDALAEHFRVIAPDMPGWGHSDTPSEAGYDHPNTLIELLDELGIDSAALVGNSMGGVTSIATAINHPERVSHLITMGPPTVTGPLTFSPKGPSEGIRVLVQCYFDPTPENLKRLVQVMCFDQSMATDELAHTRSEAALSRPDHLDSFRNRYLEAFERVVGSLAGRASSIVAPTLLIHGRDDRVAPFESSLQLATQIANSRMLLINRCGHWAQIEHAAEFNRAVVDFITNN</sequence>
<reference evidence="3" key="1">
    <citation type="journal article" date="2002" name="Biosci. Biotechnol. Biochem.">
        <title>Isolation and characterization of dibenzofuran-degrading actinomycetes: analysis of multiple extradiol dioxygenase genes in dibenzofuran-degrading Rhodococcus species.</title>
        <authorList>
            <person name="Iida T."/>
            <person name="Mukouzaka Y."/>
            <person name="Nakamura K."/>
            <person name="Yamaguchi I."/>
            <person name="Kudo T."/>
        </authorList>
    </citation>
    <scope>NUCLEOTIDE SEQUENCE</scope>
    <source>
        <strain evidence="3">YK2</strain>
    </source>
</reference>
<dbReference type="Gene3D" id="3.40.50.1820">
    <property type="entry name" value="alpha/beta hydrolase"/>
    <property type="match status" value="1"/>
</dbReference>
<dbReference type="PANTHER" id="PTHR43798">
    <property type="entry name" value="MONOACYLGLYCEROL LIPASE"/>
    <property type="match status" value="1"/>
</dbReference>
<dbReference type="InterPro" id="IPR029058">
    <property type="entry name" value="AB_hydrolase_fold"/>
</dbReference>
<organism evidence="3">
    <name type="scientific">Rhodococcus sp. YK2</name>
    <dbReference type="NCBI Taxonomy" id="169536"/>
    <lineage>
        <taxon>Bacteria</taxon>
        <taxon>Bacillati</taxon>
        <taxon>Actinomycetota</taxon>
        <taxon>Actinomycetes</taxon>
        <taxon>Mycobacteriales</taxon>
        <taxon>Nocardiaceae</taxon>
        <taxon>Rhodococcus</taxon>
    </lineage>
</organism>
<dbReference type="PRINTS" id="PR00412">
    <property type="entry name" value="EPOXHYDRLASE"/>
</dbReference>
<protein>
    <submittedName>
        <fullName evidence="3">Hydrolase</fullName>
    </submittedName>
</protein>